<dbReference type="AlphaFoldDB" id="A0A5E4RXT3"/>
<gene>
    <name evidence="3" type="ORF">PCO31010_00473</name>
</gene>
<dbReference type="InterPro" id="IPR035089">
    <property type="entry name" value="Phage_sheath_subtilisin"/>
</dbReference>
<sequence>MLPNLLSLNFLVPFVAHKFDASKAIRGLRGMPRSLLLIGQASPPVGVDITKRQRVTSEAEAVGLLGEGSMLLSMWRKAKANADLGMPIDLVILADDETAIASTGKVTVQVSAQHAAGELPLYIGGVRVRIGVAINDTAITAATKLVNAINAVPSLPVIAAAGAVDGEVKLTCRWKGATGNGIDLRGTYYADDRLPQGVTLAVSPMAGGAVNPDITPVVSAIQGFWPTEYAMPYTDSPNMGVLETELERRWNFDNMKDGQAVTVMRGTEGEVVGWLAPRNSPQVHTICVTRDLTNTWETAAAAAAAIESQAAIDPAQPWTGVKLGGYVAARLEDDWEVEQRNNMLVAGGSVLETMEDGTANILRMVTNYTTHPTGAADASWRNLNWVKTLSYYRWFIVSEFQTKYRGYKLAEYVTEPIPGQKIMTAQLGNDIMLNCYEQFMGAGLFQNMEYYKNALLVEVDGPNGKLKIVDQPVLITQHYQTEITSEFIAGHV</sequence>
<protein>
    <submittedName>
        <fullName evidence="3">Phage tail protein</fullName>
    </submittedName>
</protein>
<evidence type="ECO:0000313" key="4">
    <source>
        <dbReference type="Proteomes" id="UP000343335"/>
    </source>
</evidence>
<evidence type="ECO:0000256" key="1">
    <source>
        <dbReference type="ARBA" id="ARBA00008005"/>
    </source>
</evidence>
<feature type="domain" description="Tail sheath protein subtilisin-like" evidence="2">
    <location>
        <begin position="207"/>
        <end position="366"/>
    </location>
</feature>
<dbReference type="EMBL" id="CABPSA010000001">
    <property type="protein sequence ID" value="VVD68306.1"/>
    <property type="molecule type" value="Genomic_DNA"/>
</dbReference>
<dbReference type="Proteomes" id="UP000343335">
    <property type="component" value="Unassembled WGS sequence"/>
</dbReference>
<proteinExistence type="inferred from homology"/>
<reference evidence="3 4" key="1">
    <citation type="submission" date="2019-08" db="EMBL/GenBank/DDBJ databases">
        <authorList>
            <person name="Peeters C."/>
        </authorList>
    </citation>
    <scope>NUCLEOTIDE SEQUENCE [LARGE SCALE GENOMIC DNA]</scope>
    <source>
        <strain evidence="3 4">LMG 31010</strain>
    </source>
</reference>
<evidence type="ECO:0000259" key="2">
    <source>
        <dbReference type="Pfam" id="PF04984"/>
    </source>
</evidence>
<dbReference type="OrthoDB" id="5442644at2"/>
<name>A0A5E4RXT3_9BURK</name>
<dbReference type="Pfam" id="PF04984">
    <property type="entry name" value="Phage_sheath_1"/>
    <property type="match status" value="1"/>
</dbReference>
<dbReference type="RefSeq" id="WP_150662814.1">
    <property type="nucleotide sequence ID" value="NZ_CABPSA010000001.1"/>
</dbReference>
<accession>A0A5E4RXT3</accession>
<organism evidence="3 4">
    <name type="scientific">Pandoraea commovens</name>
    <dbReference type="NCBI Taxonomy" id="2508289"/>
    <lineage>
        <taxon>Bacteria</taxon>
        <taxon>Pseudomonadati</taxon>
        <taxon>Pseudomonadota</taxon>
        <taxon>Betaproteobacteria</taxon>
        <taxon>Burkholderiales</taxon>
        <taxon>Burkholderiaceae</taxon>
        <taxon>Pandoraea</taxon>
    </lineage>
</organism>
<comment type="similarity">
    <text evidence="1">Belongs to the myoviridae tail sheath protein family.</text>
</comment>
<evidence type="ECO:0000313" key="3">
    <source>
        <dbReference type="EMBL" id="VVD68306.1"/>
    </source>
</evidence>